<dbReference type="InParanoid" id="G9NCJ2"/>
<name>G9NCJ2_HYPVG</name>
<gene>
    <name evidence="1" type="ORF">TRIVIDRAFT_207154</name>
</gene>
<evidence type="ECO:0000313" key="2">
    <source>
        <dbReference type="Proteomes" id="UP000007115"/>
    </source>
</evidence>
<dbReference type="Proteomes" id="UP000007115">
    <property type="component" value="Unassembled WGS sequence"/>
</dbReference>
<dbReference type="AlphaFoldDB" id="G9NCJ2"/>
<dbReference type="VEuPathDB" id="FungiDB:TRIVIDRAFT_207154"/>
<organism evidence="1 2">
    <name type="scientific">Hypocrea virens (strain Gv29-8 / FGSC 10586)</name>
    <name type="common">Gliocladium virens</name>
    <name type="synonym">Trichoderma virens</name>
    <dbReference type="NCBI Taxonomy" id="413071"/>
    <lineage>
        <taxon>Eukaryota</taxon>
        <taxon>Fungi</taxon>
        <taxon>Dikarya</taxon>
        <taxon>Ascomycota</taxon>
        <taxon>Pezizomycotina</taxon>
        <taxon>Sordariomycetes</taxon>
        <taxon>Hypocreomycetidae</taxon>
        <taxon>Hypocreales</taxon>
        <taxon>Hypocreaceae</taxon>
        <taxon>Trichoderma</taxon>
    </lineage>
</organism>
<protein>
    <submittedName>
        <fullName evidence="1">Uncharacterized protein</fullName>
    </submittedName>
</protein>
<evidence type="ECO:0000313" key="1">
    <source>
        <dbReference type="EMBL" id="EHK15416.1"/>
    </source>
</evidence>
<keyword evidence="2" id="KW-1185">Reference proteome</keyword>
<dbReference type="HOGENOM" id="CLU_1065821_0_0_1"/>
<sequence>MTPPLVPLSLVQPFPWFRANRTAATNPASGISPFTLATVAANACISCVMIGGWCRHKITTTCTLYCLWPVPRQPWKGTNTAPKHQALDETLHMRKSLSITSHTARRMLTTYAPMDGKLEFCQQDAIKSMARLQYRAIGTDSKDSFLPVVSPALQSPGMGHHGLHGVLTSVTWPGWKDTASTYGGIVASNSLSDVYQASLKAHQLKMVLDYSYANGRDSTLCRTTIMAMVKLAILKARRAGKAIGPGEELGSVRSTVVLSVA</sequence>
<dbReference type="GeneID" id="25790409"/>
<proteinExistence type="predicted"/>
<dbReference type="EMBL" id="ABDF02000092">
    <property type="protein sequence ID" value="EHK15416.1"/>
    <property type="molecule type" value="Genomic_DNA"/>
</dbReference>
<accession>G9NCJ2</accession>
<reference evidence="1 2" key="1">
    <citation type="journal article" date="2011" name="Genome Biol.">
        <title>Comparative genome sequence analysis underscores mycoparasitism as the ancestral life style of Trichoderma.</title>
        <authorList>
            <person name="Kubicek C.P."/>
            <person name="Herrera-Estrella A."/>
            <person name="Seidl-Seiboth V."/>
            <person name="Martinez D.A."/>
            <person name="Druzhinina I.S."/>
            <person name="Thon M."/>
            <person name="Zeilinger S."/>
            <person name="Casas-Flores S."/>
            <person name="Horwitz B.A."/>
            <person name="Mukherjee P.K."/>
            <person name="Mukherjee M."/>
            <person name="Kredics L."/>
            <person name="Alcaraz L.D."/>
            <person name="Aerts A."/>
            <person name="Antal Z."/>
            <person name="Atanasova L."/>
            <person name="Cervantes-Badillo M.G."/>
            <person name="Challacombe J."/>
            <person name="Chertkov O."/>
            <person name="McCluskey K."/>
            <person name="Coulpier F."/>
            <person name="Deshpande N."/>
            <person name="von Doehren H."/>
            <person name="Ebbole D.J."/>
            <person name="Esquivel-Naranjo E.U."/>
            <person name="Fekete E."/>
            <person name="Flipphi M."/>
            <person name="Glaser F."/>
            <person name="Gomez-Rodriguez E.Y."/>
            <person name="Gruber S."/>
            <person name="Han C."/>
            <person name="Henrissat B."/>
            <person name="Hermosa R."/>
            <person name="Hernandez-Onate M."/>
            <person name="Karaffa L."/>
            <person name="Kosti I."/>
            <person name="Le Crom S."/>
            <person name="Lindquist E."/>
            <person name="Lucas S."/>
            <person name="Luebeck M."/>
            <person name="Luebeck P.S."/>
            <person name="Margeot A."/>
            <person name="Metz B."/>
            <person name="Misra M."/>
            <person name="Nevalainen H."/>
            <person name="Omann M."/>
            <person name="Packer N."/>
            <person name="Perrone G."/>
            <person name="Uresti-Rivera E.E."/>
            <person name="Salamov A."/>
            <person name="Schmoll M."/>
            <person name="Seiboth B."/>
            <person name="Shapiro H."/>
            <person name="Sukno S."/>
            <person name="Tamayo-Ramos J.A."/>
            <person name="Tisch D."/>
            <person name="Wiest A."/>
            <person name="Wilkinson H.H."/>
            <person name="Zhang M."/>
            <person name="Coutinho P.M."/>
            <person name="Kenerley C.M."/>
            <person name="Monte E."/>
            <person name="Baker S.E."/>
            <person name="Grigoriev I.V."/>
        </authorList>
    </citation>
    <scope>NUCLEOTIDE SEQUENCE [LARGE SCALE GENOMIC DNA]</scope>
    <source>
        <strain evidence="2">Gv29-8 / FGSC 10586</strain>
    </source>
</reference>
<dbReference type="RefSeq" id="XP_013949617.1">
    <property type="nucleotide sequence ID" value="XM_014094142.1"/>
</dbReference>
<comment type="caution">
    <text evidence="1">The sequence shown here is derived from an EMBL/GenBank/DDBJ whole genome shotgun (WGS) entry which is preliminary data.</text>
</comment>